<evidence type="ECO:0000256" key="4">
    <source>
        <dbReference type="ARBA" id="ARBA00022989"/>
    </source>
</evidence>
<accession>A0A5Q4ZV80</accession>
<feature type="transmembrane region" description="Helical" evidence="7">
    <location>
        <begin position="181"/>
        <end position="203"/>
    </location>
</feature>
<proteinExistence type="inferred from homology"/>
<keyword evidence="9" id="KW-1185">Reference proteome</keyword>
<feature type="transmembrane region" description="Helical" evidence="7">
    <location>
        <begin position="443"/>
        <end position="464"/>
    </location>
</feature>
<dbReference type="AlphaFoldDB" id="A0A5Q4ZV80"/>
<feature type="transmembrane region" description="Helical" evidence="7">
    <location>
        <begin position="35"/>
        <end position="54"/>
    </location>
</feature>
<name>A0A5Q4ZV80_9BURK</name>
<dbReference type="InterPro" id="IPR001248">
    <property type="entry name" value="Pur-cyt_permease"/>
</dbReference>
<comment type="similarity">
    <text evidence="2">Belongs to the purine-cytosine permease (2.A.39) family.</text>
</comment>
<dbReference type="PANTHER" id="PTHR30569">
    <property type="entry name" value="CYTOSINE TRANSPORTER CODB"/>
    <property type="match status" value="1"/>
</dbReference>
<gene>
    <name evidence="8" type="ORF">PDMSB3_2418</name>
</gene>
<protein>
    <submittedName>
        <fullName evidence="8">Nucleobase:cation symporter-1, NCS1 family</fullName>
    </submittedName>
</protein>
<feature type="transmembrane region" description="Helical" evidence="7">
    <location>
        <begin position="335"/>
        <end position="355"/>
    </location>
</feature>
<keyword evidence="4 7" id="KW-1133">Transmembrane helix</keyword>
<dbReference type="EMBL" id="LR699554">
    <property type="protein sequence ID" value="VVD33702.1"/>
    <property type="molecule type" value="Genomic_DNA"/>
</dbReference>
<dbReference type="InterPro" id="IPR030191">
    <property type="entry name" value="CodB"/>
</dbReference>
<evidence type="ECO:0000256" key="1">
    <source>
        <dbReference type="ARBA" id="ARBA00004141"/>
    </source>
</evidence>
<evidence type="ECO:0000256" key="5">
    <source>
        <dbReference type="ARBA" id="ARBA00023136"/>
    </source>
</evidence>
<dbReference type="Pfam" id="PF02133">
    <property type="entry name" value="Transp_cyt_pur"/>
    <property type="match status" value="1"/>
</dbReference>
<feature type="transmembrane region" description="Helical" evidence="7">
    <location>
        <begin position="108"/>
        <end position="132"/>
    </location>
</feature>
<feature type="transmembrane region" description="Helical" evidence="7">
    <location>
        <begin position="257"/>
        <end position="280"/>
    </location>
</feature>
<organism evidence="8 9">
    <name type="scientific">Paraburkholderia dioscoreae</name>
    <dbReference type="NCBI Taxonomy" id="2604047"/>
    <lineage>
        <taxon>Bacteria</taxon>
        <taxon>Pseudomonadati</taxon>
        <taxon>Pseudomonadota</taxon>
        <taxon>Betaproteobacteria</taxon>
        <taxon>Burkholderiales</taxon>
        <taxon>Burkholderiaceae</taxon>
        <taxon>Paraburkholderia</taxon>
    </lineage>
</organism>
<dbReference type="Gene3D" id="1.10.4160.10">
    <property type="entry name" value="Hydantoin permease"/>
    <property type="match status" value="1"/>
</dbReference>
<dbReference type="KEGG" id="pdio:PDMSB3_2418.1"/>
<feature type="transmembrane region" description="Helical" evidence="7">
    <location>
        <begin position="300"/>
        <end position="323"/>
    </location>
</feature>
<dbReference type="RefSeq" id="WP_165188892.1">
    <property type="nucleotide sequence ID" value="NZ_LR699554.1"/>
</dbReference>
<dbReference type="PANTHER" id="PTHR30569:SF0">
    <property type="entry name" value="CYTOSINE PERMEASE"/>
    <property type="match status" value="1"/>
</dbReference>
<evidence type="ECO:0000313" key="9">
    <source>
        <dbReference type="Proteomes" id="UP000325811"/>
    </source>
</evidence>
<dbReference type="GO" id="GO:0005886">
    <property type="term" value="C:plasma membrane"/>
    <property type="evidence" value="ECO:0007669"/>
    <property type="project" value="TreeGrafter"/>
</dbReference>
<evidence type="ECO:0000256" key="6">
    <source>
        <dbReference type="SAM" id="MobiDB-lite"/>
    </source>
</evidence>
<reference evidence="8 9" key="1">
    <citation type="submission" date="2019-08" db="EMBL/GenBank/DDBJ databases">
        <authorList>
            <person name="Herpell B J."/>
        </authorList>
    </citation>
    <scope>NUCLEOTIDE SEQUENCE [LARGE SCALE GENOMIC DNA]</scope>
    <source>
        <strain evidence="9">Msb3</strain>
    </source>
</reference>
<feature type="transmembrane region" description="Helical" evidence="7">
    <location>
        <begin position="367"/>
        <end position="388"/>
    </location>
</feature>
<feature type="transmembrane region" description="Helical" evidence="7">
    <location>
        <begin position="408"/>
        <end position="431"/>
    </location>
</feature>
<dbReference type="Proteomes" id="UP000325811">
    <property type="component" value="Chromosome II"/>
</dbReference>
<keyword evidence="3 7" id="KW-0812">Transmembrane</keyword>
<comment type="subcellular location">
    <subcellularLocation>
        <location evidence="1">Membrane</location>
        <topology evidence="1">Multi-pass membrane protein</topology>
    </subcellularLocation>
</comment>
<feature type="transmembrane region" description="Helical" evidence="7">
    <location>
        <begin position="152"/>
        <end position="169"/>
    </location>
</feature>
<evidence type="ECO:0000256" key="7">
    <source>
        <dbReference type="SAM" id="Phobius"/>
    </source>
</evidence>
<feature type="region of interest" description="Disordered" evidence="6">
    <location>
        <begin position="1"/>
        <end position="23"/>
    </location>
</feature>
<sequence>MSTVTDNISGGSGSTSDSTAARLPTRPGERIYKSYFSFLWSGVAFSASTLTYAIGGALPFVGNTSLAIIGYLCGLIICMVPTVLAGMPSYRYGIDTMDAVKTALGVRGAVVMLFGILASSLGWTFVLLALSSRGFGVLVHSVSGVGGGVNETYVVVFAFAMLLVLWALSNRGASGMERVTAMVAPGQLISAAILLGLLIYKFGLSELFHANVPADKAYTHDPAQSLALAFEFGFANVLTFIPFVGGLTRLVSSRKHVMGPMVTGCGIVGAGFVSMVASLAAVLSGTADPTVWVVSVGGRWFGSALLLFMLLANLGTMVVFVYIGAVASQQIRVLAGIRWSWLIAILLSPGVYLAFRTEWLLEKVIAFMTYNGLFFVGILAVVLTDYFLLRRQRINAAHVFTHSHNGAYWFWGGVNWIGILMAAFGCAVYLWMYDPVSLRTVGMFRYIGAGVPACLSTAVGYYLLMKVFVVRGRRGGYPEGTRYESSKIEVTL</sequence>
<feature type="transmembrane region" description="Helical" evidence="7">
    <location>
        <begin position="223"/>
        <end position="245"/>
    </location>
</feature>
<keyword evidence="5 7" id="KW-0472">Membrane</keyword>
<evidence type="ECO:0000313" key="8">
    <source>
        <dbReference type="EMBL" id="VVD33702.1"/>
    </source>
</evidence>
<dbReference type="GO" id="GO:0015209">
    <property type="term" value="F:cytosine transmembrane transporter activity"/>
    <property type="evidence" value="ECO:0007669"/>
    <property type="project" value="InterPro"/>
</dbReference>
<evidence type="ECO:0000256" key="3">
    <source>
        <dbReference type="ARBA" id="ARBA00022692"/>
    </source>
</evidence>
<feature type="transmembrane region" description="Helical" evidence="7">
    <location>
        <begin position="66"/>
        <end position="87"/>
    </location>
</feature>
<evidence type="ECO:0000256" key="2">
    <source>
        <dbReference type="ARBA" id="ARBA00008974"/>
    </source>
</evidence>